<evidence type="ECO:0000256" key="7">
    <source>
        <dbReference type="ARBA" id="ARBA00032345"/>
    </source>
</evidence>
<comment type="subunit">
    <text evidence="8">Associates with the 50S ribosomal subunit.</text>
</comment>
<evidence type="ECO:0000259" key="12">
    <source>
        <dbReference type="PROSITE" id="PS51712"/>
    </source>
</evidence>
<feature type="domain" description="EngA-type G" evidence="12">
    <location>
        <begin position="4"/>
        <end position="167"/>
    </location>
</feature>
<keyword evidence="6 8" id="KW-0342">GTP-binding</keyword>
<evidence type="ECO:0000256" key="5">
    <source>
        <dbReference type="ARBA" id="ARBA00022741"/>
    </source>
</evidence>
<dbReference type="Gene3D" id="3.40.50.300">
    <property type="entry name" value="P-loop containing nucleotide triphosphate hydrolases"/>
    <property type="match status" value="2"/>
</dbReference>
<dbReference type="GO" id="GO:0043022">
    <property type="term" value="F:ribosome binding"/>
    <property type="evidence" value="ECO:0007669"/>
    <property type="project" value="TreeGrafter"/>
</dbReference>
<evidence type="ECO:0000313" key="13">
    <source>
        <dbReference type="EMBL" id="RZU98922.1"/>
    </source>
</evidence>
<dbReference type="EMBL" id="SHLI01000001">
    <property type="protein sequence ID" value="RZU98922.1"/>
    <property type="molecule type" value="Genomic_DNA"/>
</dbReference>
<evidence type="ECO:0000256" key="6">
    <source>
        <dbReference type="ARBA" id="ARBA00023134"/>
    </source>
</evidence>
<protein>
    <recommendedName>
        <fullName evidence="2 8">GTPase Der</fullName>
    </recommendedName>
    <alternativeName>
        <fullName evidence="7 8">GTP-binding protein EngA</fullName>
    </alternativeName>
</protein>
<feature type="region of interest" description="Disordered" evidence="11">
    <location>
        <begin position="452"/>
        <end position="484"/>
    </location>
</feature>
<feature type="domain" description="EngA-type G" evidence="12">
    <location>
        <begin position="196"/>
        <end position="369"/>
    </location>
</feature>
<feature type="compositionally biased region" description="Basic residues" evidence="11">
    <location>
        <begin position="460"/>
        <end position="484"/>
    </location>
</feature>
<dbReference type="NCBIfam" id="TIGR00231">
    <property type="entry name" value="small_GTP"/>
    <property type="match status" value="2"/>
</dbReference>
<reference evidence="13 14" key="1">
    <citation type="submission" date="2019-02" db="EMBL/GenBank/DDBJ databases">
        <title>Genomic Encyclopedia of Type Strains, Phase IV (KMG-IV): sequencing the most valuable type-strain genomes for metagenomic binning, comparative biology and taxonomic classification.</title>
        <authorList>
            <person name="Goeker M."/>
        </authorList>
    </citation>
    <scope>NUCLEOTIDE SEQUENCE [LARGE SCALE GENOMIC DNA]</scope>
    <source>
        <strain evidence="13 14">DSM 21056</strain>
    </source>
</reference>
<gene>
    <name evidence="8" type="primary">der</name>
    <name evidence="13" type="ORF">EV698_1189</name>
</gene>
<feature type="binding site" evidence="8">
    <location>
        <begin position="314"/>
        <end position="317"/>
    </location>
    <ligand>
        <name>GTP</name>
        <dbReference type="ChEBI" id="CHEBI:37565"/>
        <label>2</label>
    </ligand>
</feature>
<dbReference type="HAMAP" id="MF_00195">
    <property type="entry name" value="GTPase_Der"/>
    <property type="match status" value="1"/>
</dbReference>
<keyword evidence="14" id="KW-1185">Reference proteome</keyword>
<dbReference type="NCBIfam" id="TIGR03594">
    <property type="entry name" value="GTPase_EngA"/>
    <property type="match status" value="1"/>
</dbReference>
<dbReference type="PROSITE" id="PS51712">
    <property type="entry name" value="G_ENGA"/>
    <property type="match status" value="2"/>
</dbReference>
<dbReference type="InterPro" id="IPR006073">
    <property type="entry name" value="GTP-bd"/>
</dbReference>
<evidence type="ECO:0000256" key="10">
    <source>
        <dbReference type="RuleBase" id="RU004481"/>
    </source>
</evidence>
<dbReference type="InterPro" id="IPR032859">
    <property type="entry name" value="KH_dom-like"/>
</dbReference>
<name>A0A4Q8D0W7_9GAMM</name>
<keyword evidence="4 10" id="KW-0677">Repeat</keyword>
<dbReference type="PANTHER" id="PTHR43834:SF6">
    <property type="entry name" value="GTPASE DER"/>
    <property type="match status" value="1"/>
</dbReference>
<evidence type="ECO:0000256" key="1">
    <source>
        <dbReference type="ARBA" id="ARBA00008279"/>
    </source>
</evidence>
<evidence type="ECO:0000256" key="3">
    <source>
        <dbReference type="ARBA" id="ARBA00022517"/>
    </source>
</evidence>
<dbReference type="InterPro" id="IPR031166">
    <property type="entry name" value="G_ENGA"/>
</dbReference>
<sequence length="484" mass="53913">MKQPVIALVGRPNVGKSTLFNRLTRTRDALVADFPGLTRDRQYGVGRLGPGPYVVVDTGGLGEPDDVTYHHMQRQALRALDEADAILFLVDARVGVTPGDETLTRELRQRGKRVWLVMNKIDGVDVDVAGADFHSLGLDRPRAIAAVQGRGVRQLMDAVLGDLLGDDADTADPDAETGIETDDEDEAEDEAPDRPIDVAIIGRPNVGKSTLINRLIGEERVLVYDMPGTTRDAIRVPFERDGRAFTLIDTAGVRRRSRVSDGVEKFSVIKTLQAIESAQVVIMVLDAQQEISEQDAHLIGHTIDSGRGLVLAVNKWDGLVPENRERIRRELEVKLGFLDFTRPRFISALHGTGVGRLLEEVAHVYAAARKELSTPALNRVLEEALTAHQPPLVRGRRIKLRYAHQGGKNPPTIVIHGNQTDALPDAYRRFLINRFRQAFKLHGTPIRLELRTGENPFAGRRNKLTPRQQRKRERVVSRRRKAKK</sequence>
<dbReference type="CDD" id="cd01894">
    <property type="entry name" value="EngA1"/>
    <property type="match status" value="1"/>
</dbReference>
<dbReference type="InterPro" id="IPR016484">
    <property type="entry name" value="GTPase_Der"/>
</dbReference>
<feature type="region of interest" description="Disordered" evidence="11">
    <location>
        <begin position="165"/>
        <end position="192"/>
    </location>
</feature>
<feature type="binding site" evidence="8">
    <location>
        <begin position="10"/>
        <end position="17"/>
    </location>
    <ligand>
        <name>GTP</name>
        <dbReference type="ChEBI" id="CHEBI:37565"/>
        <label>1</label>
    </ligand>
</feature>
<dbReference type="InterPro" id="IPR027417">
    <property type="entry name" value="P-loop_NTPase"/>
</dbReference>
<dbReference type="FunFam" id="3.30.300.20:FF:000004">
    <property type="entry name" value="GTPase Der"/>
    <property type="match status" value="1"/>
</dbReference>
<dbReference type="FunFam" id="3.40.50.300:FF:000040">
    <property type="entry name" value="GTPase Der"/>
    <property type="match status" value="1"/>
</dbReference>
<dbReference type="CDD" id="cd01895">
    <property type="entry name" value="EngA2"/>
    <property type="match status" value="1"/>
</dbReference>
<dbReference type="RefSeq" id="WP_130503194.1">
    <property type="nucleotide sequence ID" value="NZ_SHLI01000001.1"/>
</dbReference>
<organism evidence="13 14">
    <name type="scientific">Spiribacter vilamensis</name>
    <dbReference type="NCBI Taxonomy" id="531306"/>
    <lineage>
        <taxon>Bacteria</taxon>
        <taxon>Pseudomonadati</taxon>
        <taxon>Pseudomonadota</taxon>
        <taxon>Gammaproteobacteria</taxon>
        <taxon>Chromatiales</taxon>
        <taxon>Ectothiorhodospiraceae</taxon>
        <taxon>Spiribacter</taxon>
    </lineage>
</organism>
<feature type="binding site" evidence="8">
    <location>
        <begin position="57"/>
        <end position="61"/>
    </location>
    <ligand>
        <name>GTP</name>
        <dbReference type="ChEBI" id="CHEBI:37565"/>
        <label>1</label>
    </ligand>
</feature>
<feature type="binding site" evidence="8">
    <location>
        <begin position="119"/>
        <end position="122"/>
    </location>
    <ligand>
        <name>GTP</name>
        <dbReference type="ChEBI" id="CHEBI:37565"/>
        <label>1</label>
    </ligand>
</feature>
<evidence type="ECO:0000256" key="8">
    <source>
        <dbReference type="HAMAP-Rule" id="MF_00195"/>
    </source>
</evidence>
<feature type="compositionally biased region" description="Acidic residues" evidence="11">
    <location>
        <begin position="165"/>
        <end position="191"/>
    </location>
</feature>
<dbReference type="GO" id="GO:0042254">
    <property type="term" value="P:ribosome biogenesis"/>
    <property type="evidence" value="ECO:0007669"/>
    <property type="project" value="UniProtKB-KW"/>
</dbReference>
<proteinExistence type="inferred from homology"/>
<dbReference type="PRINTS" id="PR00326">
    <property type="entry name" value="GTP1OBG"/>
</dbReference>
<comment type="similarity">
    <text evidence="1 8 9 10">Belongs to the TRAFAC class TrmE-Era-EngA-EngB-Septin-like GTPase superfamily. EngA (Der) GTPase family.</text>
</comment>
<evidence type="ECO:0000256" key="4">
    <source>
        <dbReference type="ARBA" id="ARBA00022737"/>
    </source>
</evidence>
<comment type="function">
    <text evidence="8 10">GTPase that plays an essential role in the late steps of ribosome biogenesis.</text>
</comment>
<dbReference type="GO" id="GO:0005525">
    <property type="term" value="F:GTP binding"/>
    <property type="evidence" value="ECO:0007669"/>
    <property type="project" value="UniProtKB-UniRule"/>
</dbReference>
<dbReference type="OrthoDB" id="9805918at2"/>
<evidence type="ECO:0000256" key="2">
    <source>
        <dbReference type="ARBA" id="ARBA00020953"/>
    </source>
</evidence>
<dbReference type="Proteomes" id="UP000292298">
    <property type="component" value="Unassembled WGS sequence"/>
</dbReference>
<dbReference type="InterPro" id="IPR005225">
    <property type="entry name" value="Small_GTP-bd"/>
</dbReference>
<keyword evidence="5 8" id="KW-0547">Nucleotide-binding</keyword>
<dbReference type="SMART" id="SM00382">
    <property type="entry name" value="AAA"/>
    <property type="match status" value="2"/>
</dbReference>
<feature type="binding site" evidence="8">
    <location>
        <begin position="249"/>
        <end position="253"/>
    </location>
    <ligand>
        <name>GTP</name>
        <dbReference type="ChEBI" id="CHEBI:37565"/>
        <label>2</label>
    </ligand>
</feature>
<accession>A0A4Q8D0W7</accession>
<dbReference type="SUPFAM" id="SSF52540">
    <property type="entry name" value="P-loop containing nucleoside triphosphate hydrolases"/>
    <property type="match status" value="2"/>
</dbReference>
<feature type="binding site" evidence="8">
    <location>
        <begin position="202"/>
        <end position="209"/>
    </location>
    <ligand>
        <name>GTP</name>
        <dbReference type="ChEBI" id="CHEBI:37565"/>
        <label>2</label>
    </ligand>
</feature>
<keyword evidence="3 8" id="KW-0690">Ribosome biogenesis</keyword>
<dbReference type="PANTHER" id="PTHR43834">
    <property type="entry name" value="GTPASE DER"/>
    <property type="match status" value="1"/>
</dbReference>
<dbReference type="Gene3D" id="3.30.300.20">
    <property type="match status" value="1"/>
</dbReference>
<dbReference type="FunFam" id="3.40.50.300:FF:000057">
    <property type="entry name" value="GTPase Der"/>
    <property type="match status" value="1"/>
</dbReference>
<evidence type="ECO:0000256" key="11">
    <source>
        <dbReference type="SAM" id="MobiDB-lite"/>
    </source>
</evidence>
<dbReference type="InterPro" id="IPR015946">
    <property type="entry name" value="KH_dom-like_a/b"/>
</dbReference>
<evidence type="ECO:0000313" key="14">
    <source>
        <dbReference type="Proteomes" id="UP000292298"/>
    </source>
</evidence>
<dbReference type="PIRSF" id="PIRSF006485">
    <property type="entry name" value="GTP-binding_EngA"/>
    <property type="match status" value="1"/>
</dbReference>
<dbReference type="Pfam" id="PF01926">
    <property type="entry name" value="MMR_HSR1"/>
    <property type="match status" value="2"/>
</dbReference>
<comment type="caution">
    <text evidence="13">The sequence shown here is derived from an EMBL/GenBank/DDBJ whole genome shotgun (WGS) entry which is preliminary data.</text>
</comment>
<dbReference type="InterPro" id="IPR003593">
    <property type="entry name" value="AAA+_ATPase"/>
</dbReference>
<evidence type="ECO:0000256" key="9">
    <source>
        <dbReference type="PROSITE-ProRule" id="PRU01049"/>
    </source>
</evidence>
<dbReference type="Pfam" id="PF14714">
    <property type="entry name" value="KH_dom-like"/>
    <property type="match status" value="1"/>
</dbReference>
<dbReference type="AlphaFoldDB" id="A0A4Q8D0W7"/>